<feature type="transmembrane region" description="Helical" evidence="1">
    <location>
        <begin position="59"/>
        <end position="81"/>
    </location>
</feature>
<dbReference type="AlphaFoldDB" id="A0A7H8N9X7"/>
<keyword evidence="1" id="KW-1133">Transmembrane helix</keyword>
<dbReference type="RefSeq" id="WP_176162877.1">
    <property type="nucleotide sequence ID" value="NZ_CP054929.1"/>
</dbReference>
<feature type="transmembrane region" description="Helical" evidence="1">
    <location>
        <begin position="131"/>
        <end position="154"/>
    </location>
</feature>
<evidence type="ECO:0000256" key="1">
    <source>
        <dbReference type="SAM" id="Phobius"/>
    </source>
</evidence>
<name>A0A7H8N9X7_9ACTN</name>
<keyword evidence="1" id="KW-0812">Transmembrane</keyword>
<dbReference type="EMBL" id="CP054929">
    <property type="protein sequence ID" value="QKW51152.1"/>
    <property type="molecule type" value="Genomic_DNA"/>
</dbReference>
<keyword evidence="3" id="KW-1185">Reference proteome</keyword>
<evidence type="ECO:0000313" key="2">
    <source>
        <dbReference type="EMBL" id="QKW51152.1"/>
    </source>
</evidence>
<sequence>MRQLTRSARRAVLVVHVVVSVGWLGVTCGLLTLAIAGAATDSAEAAEAAYRAMKVFGDWLVIPLSLLALVSGLVLALGTPWGLARHRWVYTKFWLNLATAGLSAFALRGHINEVATQASASGQVTNPADVIIPPAVALATYVFITAISVLKPWGLTVRGRRHRRVRW</sequence>
<feature type="transmembrane region" description="Helical" evidence="1">
    <location>
        <begin position="12"/>
        <end position="39"/>
    </location>
</feature>
<gene>
    <name evidence="2" type="ORF">HUT08_18225</name>
</gene>
<dbReference type="Proteomes" id="UP000509303">
    <property type="component" value="Chromosome"/>
</dbReference>
<reference evidence="2 3" key="1">
    <citation type="submission" date="2020-06" db="EMBL/GenBank/DDBJ databases">
        <title>Genome mining for natural products.</title>
        <authorList>
            <person name="Zhang B."/>
            <person name="Shi J."/>
            <person name="Ge H."/>
        </authorList>
    </citation>
    <scope>NUCLEOTIDE SEQUENCE [LARGE SCALE GENOMIC DNA]</scope>
    <source>
        <strain evidence="2 3">NA00687</strain>
    </source>
</reference>
<keyword evidence="1" id="KW-0472">Membrane</keyword>
<feature type="transmembrane region" description="Helical" evidence="1">
    <location>
        <begin position="93"/>
        <end position="111"/>
    </location>
</feature>
<protein>
    <submittedName>
        <fullName evidence="2">DUF2269 domain-containing protein</fullName>
    </submittedName>
</protein>
<organism evidence="2 3">
    <name type="scientific">Streptomyces buecherae</name>
    <dbReference type="NCBI Taxonomy" id="2763006"/>
    <lineage>
        <taxon>Bacteria</taxon>
        <taxon>Bacillati</taxon>
        <taxon>Actinomycetota</taxon>
        <taxon>Actinomycetes</taxon>
        <taxon>Kitasatosporales</taxon>
        <taxon>Streptomycetaceae</taxon>
        <taxon>Streptomyces</taxon>
    </lineage>
</organism>
<proteinExistence type="predicted"/>
<accession>A0A7H8N9X7</accession>
<evidence type="ECO:0000313" key="3">
    <source>
        <dbReference type="Proteomes" id="UP000509303"/>
    </source>
</evidence>